<proteinExistence type="predicted"/>
<accession>A0ABQ8JUK4</accession>
<evidence type="ECO:0000313" key="3">
    <source>
        <dbReference type="Proteomes" id="UP000887458"/>
    </source>
</evidence>
<keyword evidence="1" id="KW-0812">Transmembrane</keyword>
<organism evidence="2 3">
    <name type="scientific">Dermatophagoides pteronyssinus</name>
    <name type="common">European house dust mite</name>
    <dbReference type="NCBI Taxonomy" id="6956"/>
    <lineage>
        <taxon>Eukaryota</taxon>
        <taxon>Metazoa</taxon>
        <taxon>Ecdysozoa</taxon>
        <taxon>Arthropoda</taxon>
        <taxon>Chelicerata</taxon>
        <taxon>Arachnida</taxon>
        <taxon>Acari</taxon>
        <taxon>Acariformes</taxon>
        <taxon>Sarcoptiformes</taxon>
        <taxon>Astigmata</taxon>
        <taxon>Psoroptidia</taxon>
        <taxon>Analgoidea</taxon>
        <taxon>Pyroglyphidae</taxon>
        <taxon>Dermatophagoidinae</taxon>
        <taxon>Dermatophagoides</taxon>
    </lineage>
</organism>
<protein>
    <submittedName>
        <fullName evidence="2">Uncharacterized protein</fullName>
    </submittedName>
</protein>
<keyword evidence="3" id="KW-1185">Reference proteome</keyword>
<keyword evidence="1" id="KW-0472">Membrane</keyword>
<dbReference type="Proteomes" id="UP000887458">
    <property type="component" value="Unassembled WGS sequence"/>
</dbReference>
<dbReference type="EMBL" id="NJHN03000012">
    <property type="protein sequence ID" value="KAH9426078.1"/>
    <property type="molecule type" value="Genomic_DNA"/>
</dbReference>
<reference evidence="2 3" key="2">
    <citation type="journal article" date="2022" name="Mol. Biol. Evol.">
        <title>Comparative Genomics Reveals Insights into the Divergent Evolution of Astigmatic Mites and Household Pest Adaptations.</title>
        <authorList>
            <person name="Xiong Q."/>
            <person name="Wan A.T."/>
            <person name="Liu X."/>
            <person name="Fung C.S."/>
            <person name="Xiao X."/>
            <person name="Malainual N."/>
            <person name="Hou J."/>
            <person name="Wang L."/>
            <person name="Wang M."/>
            <person name="Yang K.Y."/>
            <person name="Cui Y."/>
            <person name="Leung E.L."/>
            <person name="Nong W."/>
            <person name="Shin S.K."/>
            <person name="Au S.W."/>
            <person name="Jeong K.Y."/>
            <person name="Chew F.T."/>
            <person name="Hui J.H."/>
            <person name="Leung T.F."/>
            <person name="Tungtrongchitr A."/>
            <person name="Zhong N."/>
            <person name="Liu Z."/>
            <person name="Tsui S.K."/>
        </authorList>
    </citation>
    <scope>NUCLEOTIDE SEQUENCE [LARGE SCALE GENOMIC DNA]</scope>
    <source>
        <strain evidence="2">Derp</strain>
    </source>
</reference>
<evidence type="ECO:0000256" key="1">
    <source>
        <dbReference type="SAM" id="Phobius"/>
    </source>
</evidence>
<gene>
    <name evidence="2" type="ORF">DERP_007018</name>
</gene>
<evidence type="ECO:0000313" key="2">
    <source>
        <dbReference type="EMBL" id="KAH9426078.1"/>
    </source>
</evidence>
<keyword evidence="1" id="KW-1133">Transmembrane helix</keyword>
<feature type="transmembrane region" description="Helical" evidence="1">
    <location>
        <begin position="120"/>
        <end position="140"/>
    </location>
</feature>
<name>A0ABQ8JUK4_DERPT</name>
<reference evidence="2 3" key="1">
    <citation type="journal article" date="2018" name="J. Allergy Clin. Immunol.">
        <title>High-quality assembly of Dermatophagoides pteronyssinus genome and transcriptome reveals a wide range of novel allergens.</title>
        <authorList>
            <person name="Liu X.Y."/>
            <person name="Yang K.Y."/>
            <person name="Wang M.Q."/>
            <person name="Kwok J.S."/>
            <person name="Zeng X."/>
            <person name="Yang Z."/>
            <person name="Xiao X.J."/>
            <person name="Lau C.P."/>
            <person name="Li Y."/>
            <person name="Huang Z.M."/>
            <person name="Ba J.G."/>
            <person name="Yim A.K."/>
            <person name="Ouyang C.Y."/>
            <person name="Ngai S.M."/>
            <person name="Chan T.F."/>
            <person name="Leung E.L."/>
            <person name="Liu L."/>
            <person name="Liu Z.G."/>
            <person name="Tsui S.K."/>
        </authorList>
    </citation>
    <scope>NUCLEOTIDE SEQUENCE [LARGE SCALE GENOMIC DNA]</scope>
    <source>
        <strain evidence="2">Derp</strain>
    </source>
</reference>
<comment type="caution">
    <text evidence="2">The sequence shown here is derived from an EMBL/GenBank/DDBJ whole genome shotgun (WGS) entry which is preliminary data.</text>
</comment>
<sequence length="147" mass="17644">MLMLVSSVLATLNWILSCNLYTDTTYVSFATWSRIKINIFFNKIFIIKNLKSFILFLFCHFIQQFKSLNIKFPVEDNNEAQNQNEDLNEDQEPEITNYWTYNWGHRRWTGTPDHTVLATLYHNEVMGFCLAIYILIRIMYRNLRNQE</sequence>